<organism evidence="2 3">
    <name type="scientific">Pedococcus bigeumensis</name>
    <dbReference type="NCBI Taxonomy" id="433644"/>
    <lineage>
        <taxon>Bacteria</taxon>
        <taxon>Bacillati</taxon>
        <taxon>Actinomycetota</taxon>
        <taxon>Actinomycetes</taxon>
        <taxon>Micrococcales</taxon>
        <taxon>Intrasporangiaceae</taxon>
        <taxon>Pedococcus</taxon>
    </lineage>
</organism>
<dbReference type="Pfam" id="PF18476">
    <property type="entry name" value="PIN_8"/>
    <property type="match status" value="1"/>
</dbReference>
<name>A0A502CPI3_9MICO</name>
<comment type="caution">
    <text evidence="2">The sequence shown here is derived from an EMBL/GenBank/DDBJ whole genome shotgun (WGS) entry which is preliminary data.</text>
</comment>
<dbReference type="EMBL" id="RCZM01000006">
    <property type="protein sequence ID" value="TPG14029.1"/>
    <property type="molecule type" value="Genomic_DNA"/>
</dbReference>
<feature type="domain" description="PIN like" evidence="1">
    <location>
        <begin position="5"/>
        <end position="187"/>
    </location>
</feature>
<reference evidence="2 3" key="1">
    <citation type="journal article" date="2019" name="Environ. Microbiol.">
        <title>Species interactions and distinct microbial communities in high Arctic permafrost affected cryosols are associated with the CH4 and CO2 gas fluxes.</title>
        <authorList>
            <person name="Altshuler I."/>
            <person name="Hamel J."/>
            <person name="Turney S."/>
            <person name="Magnuson E."/>
            <person name="Levesque R."/>
            <person name="Greer C."/>
            <person name="Whyte L.G."/>
        </authorList>
    </citation>
    <scope>NUCLEOTIDE SEQUENCE [LARGE SCALE GENOMIC DNA]</scope>
    <source>
        <strain evidence="2 3">S9.3A</strain>
    </source>
</reference>
<evidence type="ECO:0000313" key="3">
    <source>
        <dbReference type="Proteomes" id="UP000317722"/>
    </source>
</evidence>
<keyword evidence="3" id="KW-1185">Reference proteome</keyword>
<proteinExistence type="predicted"/>
<gene>
    <name evidence="2" type="ORF">EAH86_17645</name>
</gene>
<dbReference type="InterPro" id="IPR041578">
    <property type="entry name" value="PIN_8"/>
</dbReference>
<dbReference type="Proteomes" id="UP000317722">
    <property type="component" value="Unassembled WGS sequence"/>
</dbReference>
<dbReference type="AlphaFoldDB" id="A0A502CPI3"/>
<evidence type="ECO:0000313" key="2">
    <source>
        <dbReference type="EMBL" id="TPG14029.1"/>
    </source>
</evidence>
<accession>A0A502CPI3</accession>
<evidence type="ECO:0000259" key="1">
    <source>
        <dbReference type="Pfam" id="PF18476"/>
    </source>
</evidence>
<protein>
    <recommendedName>
        <fullName evidence="1">PIN like domain-containing protein</fullName>
    </recommendedName>
</protein>
<sequence length="235" mass="26111">MLKHFRSDPYLATSMAETLQDLHVALIMPGQTVIEFWNNHKTFAKEDWNQINSDVAKLNKKLDDMGALPLADQRIQGIQTTIAEIVTELQESTAPDFLQRSEQVMETLLEYAVQPMVSRAAFHDVGLVRLRSKVPPGFADAAEKGELSLGDFFGWCDFMLGALSLQADSQPSPRFLFVTEETKPDWRTGISAHPQLVHEFQHVTGGEVGVAYMKDLRRLLKEAVSASPVAATTGP</sequence>